<dbReference type="Gene3D" id="1.20.1660.10">
    <property type="entry name" value="Hypothetical protein (EF3068)"/>
    <property type="match status" value="1"/>
</dbReference>
<name>A0A1Y4SXB1_9FIRM</name>
<dbReference type="CDD" id="cd07064">
    <property type="entry name" value="AlkD_like_1"/>
    <property type="match status" value="1"/>
</dbReference>
<dbReference type="SUPFAM" id="SSF48371">
    <property type="entry name" value="ARM repeat"/>
    <property type="match status" value="1"/>
</dbReference>
<organism evidence="1 2">
    <name type="scientific">Massilimicrobiota timonensis</name>
    <dbReference type="NCBI Taxonomy" id="1776392"/>
    <lineage>
        <taxon>Bacteria</taxon>
        <taxon>Bacillati</taxon>
        <taxon>Bacillota</taxon>
        <taxon>Erysipelotrichia</taxon>
        <taxon>Erysipelotrichales</taxon>
        <taxon>Erysipelotrichaceae</taxon>
        <taxon>Massilimicrobiota</taxon>
    </lineage>
</organism>
<dbReference type="OrthoDB" id="9775346at2"/>
<comment type="caution">
    <text evidence="1">The sequence shown here is derived from an EMBL/GenBank/DDBJ whole genome shotgun (WGS) entry which is preliminary data.</text>
</comment>
<dbReference type="InterPro" id="IPR014825">
    <property type="entry name" value="DNA_alkylation"/>
</dbReference>
<dbReference type="Proteomes" id="UP000195305">
    <property type="component" value="Unassembled WGS sequence"/>
</dbReference>
<dbReference type="InterPro" id="IPR016024">
    <property type="entry name" value="ARM-type_fold"/>
</dbReference>
<reference evidence="1 2" key="1">
    <citation type="journal article" date="2018" name="BMC Genomics">
        <title>Whole genome sequencing and function prediction of 133 gut anaerobes isolated from chicken caecum in pure cultures.</title>
        <authorList>
            <person name="Medvecky M."/>
            <person name="Cejkova D."/>
            <person name="Polansky O."/>
            <person name="Karasova D."/>
            <person name="Kubasova T."/>
            <person name="Cizek A."/>
            <person name="Rychlik I."/>
        </authorList>
    </citation>
    <scope>NUCLEOTIDE SEQUENCE [LARGE SCALE GENOMIC DNA]</scope>
    <source>
        <strain evidence="1 2">An13</strain>
    </source>
</reference>
<gene>
    <name evidence="1" type="ORF">B5E75_06150</name>
</gene>
<accession>A0A1Y4SXB1</accession>
<proteinExistence type="predicted"/>
<dbReference type="RefSeq" id="WP_087357898.1">
    <property type="nucleotide sequence ID" value="NZ_NFLJ01000015.1"/>
</dbReference>
<sequence length="225" mass="27605">MSSYLIIKEMFEARANQDKALQMAQYMRNQFVFYGLPTPQRKQVYKDFLKQEKKKKSIDWQFLDQCYKDEHREFQYLVGDYLHTMKQYLVYEDIEHIQKYIQIKQWWDTIDLFDRIIGEIGLKDCRVDDLMLQWSQDKDFWVRRIAIDHQLCRKEKTNTELLEKIIVNNLGSDEFFINKAIGWALRDYSKTNPQWVKHFIEKYHDQMHRLSIKEGSKYIKNDMIF</sequence>
<dbReference type="Pfam" id="PF08713">
    <property type="entry name" value="DNA_alkylation"/>
    <property type="match status" value="1"/>
</dbReference>
<evidence type="ECO:0000313" key="2">
    <source>
        <dbReference type="Proteomes" id="UP000195305"/>
    </source>
</evidence>
<dbReference type="AlphaFoldDB" id="A0A1Y4SXB1"/>
<dbReference type="PANTHER" id="PTHR34070">
    <property type="entry name" value="ARMADILLO-TYPE FOLD"/>
    <property type="match status" value="1"/>
</dbReference>
<dbReference type="EMBL" id="NFLJ01000015">
    <property type="protein sequence ID" value="OUQ34556.1"/>
    <property type="molecule type" value="Genomic_DNA"/>
</dbReference>
<protein>
    <submittedName>
        <fullName evidence="1">DNA alkylation repair protein</fullName>
    </submittedName>
</protein>
<keyword evidence="2" id="KW-1185">Reference proteome</keyword>
<dbReference type="PANTHER" id="PTHR34070:SF1">
    <property type="entry name" value="DNA ALKYLATION REPAIR PROTEIN"/>
    <property type="match status" value="1"/>
</dbReference>
<dbReference type="Gene3D" id="1.25.40.290">
    <property type="entry name" value="ARM repeat domains"/>
    <property type="match status" value="1"/>
</dbReference>
<evidence type="ECO:0000313" key="1">
    <source>
        <dbReference type="EMBL" id="OUQ34556.1"/>
    </source>
</evidence>